<comment type="pathway">
    <text evidence="1">Amino-acid biosynthesis; L-threonine biosynthesis; L-threonine from L-aspartate: step 3/5.</text>
</comment>
<dbReference type="GO" id="GO:0004412">
    <property type="term" value="F:homoserine dehydrogenase activity"/>
    <property type="evidence" value="ECO:0007669"/>
    <property type="project" value="UniProtKB-EC"/>
</dbReference>
<dbReference type="InterPro" id="IPR045865">
    <property type="entry name" value="ACT-like_dom_sf"/>
</dbReference>
<dbReference type="NCBIfam" id="NF004976">
    <property type="entry name" value="PRK06349.1"/>
    <property type="match status" value="1"/>
</dbReference>
<sequence length="429" mass="44308">MSSPITVALLGGGTVGASVAHLLSESATDLTARIGSELKLIGVAVQDISKPRPGVDPSLLTTDAATLAASSADIVIEVIGGIEPAKTLIESAIAHGSSVVTANKALLAAHGAHLHKLAEDAGVDLYYEAAVAGAIPLLRPLRESLSGDKVTKILGIVNGTTNFILSKMYNDGAAYETVLKEAQDLGYAESDPTADVEGFDSAAKAAILAGLAFHTNVTAEDVYREGMTKVTADDIAAAKSLGYVIKLLAIAELTDDEKGIIVRVHPSMIPVTHPLASVRDAFNAVFVEAHSAGEVMFYGRGAGGAPTASSVVGDVVAAARNRLSGSLGPAQSIYADLELRPIGEAKTSYYLNLKVADESGVLAAISNEFAKHDVSIQAVRQDGEGDAASLIIRTHQAPESRLRATVEALENMKAVREVLGVMRVEGAGA</sequence>
<dbReference type="Gene3D" id="3.30.70.260">
    <property type="match status" value="1"/>
</dbReference>
<dbReference type="PIRSF" id="PIRSF000098">
    <property type="entry name" value="Homoser_dehydrog"/>
    <property type="match status" value="1"/>
</dbReference>
<dbReference type="SUPFAM" id="SSF55347">
    <property type="entry name" value="Glyceraldehyde-3-phosphate dehydrogenase-like, C-terminal domain"/>
    <property type="match status" value="1"/>
</dbReference>
<reference evidence="12" key="1">
    <citation type="submission" date="2014-06" db="EMBL/GenBank/DDBJ databases">
        <title>Key roles for freshwater Actinobacteria revealed by deep metagenomic sequencing.</title>
        <authorList>
            <person name="Ghai R."/>
            <person name="Mizuno C.M."/>
            <person name="Picazo A."/>
            <person name="Camacho A."/>
            <person name="Rodriguez-Valera F."/>
        </authorList>
    </citation>
    <scope>NUCLEOTIDE SEQUENCE</scope>
</reference>
<dbReference type="Gene3D" id="3.30.360.10">
    <property type="entry name" value="Dihydrodipicolinate Reductase, domain 2"/>
    <property type="match status" value="1"/>
</dbReference>
<organism evidence="12">
    <name type="scientific">freshwater metagenome</name>
    <dbReference type="NCBI Taxonomy" id="449393"/>
    <lineage>
        <taxon>unclassified sequences</taxon>
        <taxon>metagenomes</taxon>
        <taxon>ecological metagenomes</taxon>
    </lineage>
</organism>
<evidence type="ECO:0000256" key="2">
    <source>
        <dbReference type="ARBA" id="ARBA00005062"/>
    </source>
</evidence>
<comment type="similarity">
    <text evidence="3">Belongs to the homoserine dehydrogenase family.</text>
</comment>
<dbReference type="GO" id="GO:0050661">
    <property type="term" value="F:NADP binding"/>
    <property type="evidence" value="ECO:0007669"/>
    <property type="project" value="InterPro"/>
</dbReference>
<keyword evidence="10" id="KW-0486">Methionine biosynthesis</keyword>
<comment type="pathway">
    <text evidence="2">Amino-acid biosynthesis; L-methionine biosynthesis via de novo pathway; L-homoserine from L-aspartate: step 3/3.</text>
</comment>
<dbReference type="GO" id="GO:0009088">
    <property type="term" value="P:threonine biosynthetic process"/>
    <property type="evidence" value="ECO:0007669"/>
    <property type="project" value="UniProtKB-UniPathway"/>
</dbReference>
<evidence type="ECO:0000256" key="1">
    <source>
        <dbReference type="ARBA" id="ARBA00005056"/>
    </source>
</evidence>
<dbReference type="PANTHER" id="PTHR43331:SF1">
    <property type="entry name" value="HOMOSERINE DEHYDROGENASE"/>
    <property type="match status" value="1"/>
</dbReference>
<dbReference type="CDD" id="cd04881">
    <property type="entry name" value="ACT_HSDH-Hom"/>
    <property type="match status" value="1"/>
</dbReference>
<comment type="caution">
    <text evidence="12">The sequence shown here is derived from an EMBL/GenBank/DDBJ whole genome shotgun (WGS) entry which is preliminary data.</text>
</comment>
<dbReference type="EMBL" id="JNSL01000099">
    <property type="protein sequence ID" value="KGA15895.1"/>
    <property type="molecule type" value="Genomic_DNA"/>
</dbReference>
<dbReference type="SUPFAM" id="SSF55021">
    <property type="entry name" value="ACT-like"/>
    <property type="match status" value="1"/>
</dbReference>
<evidence type="ECO:0000256" key="4">
    <source>
        <dbReference type="ARBA" id="ARBA00013213"/>
    </source>
</evidence>
<evidence type="ECO:0000313" key="12">
    <source>
        <dbReference type="EMBL" id="KGA15895.1"/>
    </source>
</evidence>
<dbReference type="PROSITE" id="PS51671">
    <property type="entry name" value="ACT"/>
    <property type="match status" value="1"/>
</dbReference>
<feature type="domain" description="ACT" evidence="11">
    <location>
        <begin position="350"/>
        <end position="423"/>
    </location>
</feature>
<dbReference type="EC" id="1.1.1.3" evidence="4"/>
<evidence type="ECO:0000256" key="9">
    <source>
        <dbReference type="ARBA" id="ARBA00023002"/>
    </source>
</evidence>
<dbReference type="InterPro" id="IPR036291">
    <property type="entry name" value="NAD(P)-bd_dom_sf"/>
</dbReference>
<evidence type="ECO:0000256" key="8">
    <source>
        <dbReference type="ARBA" id="ARBA00022857"/>
    </source>
</evidence>
<keyword evidence="7" id="KW-0791">Threonine biosynthesis</keyword>
<name>A0A094PVV7_9ZZZZ</name>
<dbReference type="InterPro" id="IPR019811">
    <property type="entry name" value="HDH_CS"/>
</dbReference>
<dbReference type="Pfam" id="PF00742">
    <property type="entry name" value="Homoserine_dh"/>
    <property type="match status" value="1"/>
</dbReference>
<dbReference type="UniPathway" id="UPA00051">
    <property type="reaction ID" value="UER00465"/>
</dbReference>
<proteinExistence type="inferred from homology"/>
<dbReference type="InterPro" id="IPR005106">
    <property type="entry name" value="Asp/hSer_DH_NAD-bd"/>
</dbReference>
<evidence type="ECO:0000256" key="6">
    <source>
        <dbReference type="ARBA" id="ARBA00022605"/>
    </source>
</evidence>
<protein>
    <recommendedName>
        <fullName evidence="5">Homoserine dehydrogenase</fullName>
        <ecNumber evidence="4">1.1.1.3</ecNumber>
    </recommendedName>
</protein>
<dbReference type="FunFam" id="3.30.360.10:FF:000005">
    <property type="entry name" value="Homoserine dehydrogenase"/>
    <property type="match status" value="1"/>
</dbReference>
<gene>
    <name evidence="12" type="ORF">GM51_13770</name>
</gene>
<accession>A0A094PVV7</accession>
<dbReference type="GO" id="GO:0009086">
    <property type="term" value="P:methionine biosynthetic process"/>
    <property type="evidence" value="ECO:0007669"/>
    <property type="project" value="UniProtKB-KW"/>
</dbReference>
<dbReference type="Pfam" id="PF01842">
    <property type="entry name" value="ACT"/>
    <property type="match status" value="1"/>
</dbReference>
<evidence type="ECO:0000256" key="10">
    <source>
        <dbReference type="ARBA" id="ARBA00023167"/>
    </source>
</evidence>
<dbReference type="PROSITE" id="PS01042">
    <property type="entry name" value="HOMOSER_DHGENASE"/>
    <property type="match status" value="1"/>
</dbReference>
<dbReference type="InterPro" id="IPR016204">
    <property type="entry name" value="HDH"/>
</dbReference>
<dbReference type="AlphaFoldDB" id="A0A094PVV7"/>
<keyword evidence="8" id="KW-0521">NADP</keyword>
<dbReference type="PANTHER" id="PTHR43331">
    <property type="entry name" value="HOMOSERINE DEHYDROGENASE"/>
    <property type="match status" value="1"/>
</dbReference>
<evidence type="ECO:0000256" key="5">
    <source>
        <dbReference type="ARBA" id="ARBA00013376"/>
    </source>
</evidence>
<dbReference type="InterPro" id="IPR002912">
    <property type="entry name" value="ACT_dom"/>
</dbReference>
<dbReference type="UniPathway" id="UPA00050">
    <property type="reaction ID" value="UER00063"/>
</dbReference>
<dbReference type="Gene3D" id="3.40.50.720">
    <property type="entry name" value="NAD(P)-binding Rossmann-like Domain"/>
    <property type="match status" value="1"/>
</dbReference>
<keyword evidence="6" id="KW-0028">Amino-acid biosynthesis</keyword>
<dbReference type="Pfam" id="PF03447">
    <property type="entry name" value="NAD_binding_3"/>
    <property type="match status" value="1"/>
</dbReference>
<evidence type="ECO:0000256" key="3">
    <source>
        <dbReference type="ARBA" id="ARBA00006753"/>
    </source>
</evidence>
<dbReference type="InterPro" id="IPR001342">
    <property type="entry name" value="HDH_cat"/>
</dbReference>
<keyword evidence="9" id="KW-0560">Oxidoreductase</keyword>
<evidence type="ECO:0000256" key="7">
    <source>
        <dbReference type="ARBA" id="ARBA00022697"/>
    </source>
</evidence>
<evidence type="ECO:0000259" key="11">
    <source>
        <dbReference type="PROSITE" id="PS51671"/>
    </source>
</evidence>
<dbReference type="SUPFAM" id="SSF51735">
    <property type="entry name" value="NAD(P)-binding Rossmann-fold domains"/>
    <property type="match status" value="1"/>
</dbReference>